<dbReference type="InterPro" id="IPR028098">
    <property type="entry name" value="Glyco_trans_4-like_N"/>
</dbReference>
<organism evidence="3 4">
    <name type="scientific">Rhizobium paknamense</name>
    <dbReference type="NCBI Taxonomy" id="1206817"/>
    <lineage>
        <taxon>Bacteria</taxon>
        <taxon>Pseudomonadati</taxon>
        <taxon>Pseudomonadota</taxon>
        <taxon>Alphaproteobacteria</taxon>
        <taxon>Hyphomicrobiales</taxon>
        <taxon>Rhizobiaceae</taxon>
        <taxon>Rhizobium/Agrobacterium group</taxon>
        <taxon>Rhizobium</taxon>
    </lineage>
</organism>
<name>A0ABU0IHV8_9HYPH</name>
<dbReference type="Pfam" id="PF13439">
    <property type="entry name" value="Glyco_transf_4"/>
    <property type="match status" value="1"/>
</dbReference>
<proteinExistence type="predicted"/>
<keyword evidence="4" id="KW-1185">Reference proteome</keyword>
<feature type="domain" description="Glycosyl transferase family 1" evidence="1">
    <location>
        <begin position="245"/>
        <end position="334"/>
    </location>
</feature>
<accession>A0ABU0IHV8</accession>
<protein>
    <submittedName>
        <fullName evidence="3">Glycosyltransferase involved in cell wall biosynthesis</fullName>
    </submittedName>
</protein>
<evidence type="ECO:0000259" key="2">
    <source>
        <dbReference type="Pfam" id="PF13439"/>
    </source>
</evidence>
<dbReference type="PANTHER" id="PTHR45947:SF3">
    <property type="entry name" value="SULFOQUINOVOSYL TRANSFERASE SQD2"/>
    <property type="match status" value="1"/>
</dbReference>
<feature type="domain" description="Glycosyltransferase subfamily 4-like N-terminal" evidence="2">
    <location>
        <begin position="17"/>
        <end position="181"/>
    </location>
</feature>
<dbReference type="Gene3D" id="3.40.50.2000">
    <property type="entry name" value="Glycogen Phosphorylase B"/>
    <property type="match status" value="2"/>
</dbReference>
<evidence type="ECO:0000313" key="3">
    <source>
        <dbReference type="EMBL" id="MDQ0457845.1"/>
    </source>
</evidence>
<dbReference type="Pfam" id="PF00534">
    <property type="entry name" value="Glycos_transf_1"/>
    <property type="match status" value="1"/>
</dbReference>
<dbReference type="InterPro" id="IPR050194">
    <property type="entry name" value="Glycosyltransferase_grp1"/>
</dbReference>
<dbReference type="EMBL" id="JAUSWH010000019">
    <property type="protein sequence ID" value="MDQ0457845.1"/>
    <property type="molecule type" value="Genomic_DNA"/>
</dbReference>
<dbReference type="RefSeq" id="WP_307159950.1">
    <property type="nucleotide sequence ID" value="NZ_JAUSWH010000019.1"/>
</dbReference>
<comment type="caution">
    <text evidence="3">The sequence shown here is derived from an EMBL/GenBank/DDBJ whole genome shotgun (WGS) entry which is preliminary data.</text>
</comment>
<evidence type="ECO:0000259" key="1">
    <source>
        <dbReference type="Pfam" id="PF00534"/>
    </source>
</evidence>
<dbReference type="PANTHER" id="PTHR45947">
    <property type="entry name" value="SULFOQUINOVOSYL TRANSFERASE SQD2"/>
    <property type="match status" value="1"/>
</dbReference>
<dbReference type="CDD" id="cd03801">
    <property type="entry name" value="GT4_PimA-like"/>
    <property type="match status" value="1"/>
</dbReference>
<evidence type="ECO:0000313" key="4">
    <source>
        <dbReference type="Proteomes" id="UP001235269"/>
    </source>
</evidence>
<dbReference type="SUPFAM" id="SSF53756">
    <property type="entry name" value="UDP-Glycosyltransferase/glycogen phosphorylase"/>
    <property type="match status" value="1"/>
</dbReference>
<reference evidence="3 4" key="1">
    <citation type="submission" date="2023-07" db="EMBL/GenBank/DDBJ databases">
        <title>Genomic Encyclopedia of Type Strains, Phase IV (KMG-IV): sequencing the most valuable type-strain genomes for metagenomic binning, comparative biology and taxonomic classification.</title>
        <authorList>
            <person name="Goeker M."/>
        </authorList>
    </citation>
    <scope>NUCLEOTIDE SEQUENCE [LARGE SCALE GENOMIC DNA]</scope>
    <source>
        <strain evidence="3 4">DSM 100301</strain>
    </source>
</reference>
<dbReference type="Proteomes" id="UP001235269">
    <property type="component" value="Unassembled WGS sequence"/>
</dbReference>
<sequence length="373" mass="40418">MNPPFMPRRILMTVDAVGGVWRYAMDLAGELAQSGIEIVFAGFGPSPKTHQIAEAAEIGELLWLGQPLDWMAKGPEDLKAVPGLLSAIAAEYEVDLLHLNLPSQADGLQTSRPVVVVSHSCVSTWFKAVRGGEPPADWLWHWGANRRGLDRADRVIAPSRSHAAALLECYGPLPHLSVVHNASKAVTDPGQKQEMVFAAGRWWDEGKNGRLLDEAARLTETPVLMAGATIGPNGERLELRFARGLGAMPYAAMLSVLSDAAIFASPSLFEPFGLSVLEAALSGSALVLSDIPTYRELWDGAALFASPYDAESFAAAIRLLARDHGRREALATEALRRAWQFSLDRQAAEMMALYAETIPAARLSQMRLSSVRS</sequence>
<dbReference type="InterPro" id="IPR001296">
    <property type="entry name" value="Glyco_trans_1"/>
</dbReference>
<gene>
    <name evidence="3" type="ORF">QO005_004203</name>
</gene>